<dbReference type="InterPro" id="IPR036179">
    <property type="entry name" value="Ig-like_dom_sf"/>
</dbReference>
<dbReference type="GO" id="GO:0005102">
    <property type="term" value="F:signaling receptor binding"/>
    <property type="evidence" value="ECO:0007669"/>
    <property type="project" value="TreeGrafter"/>
</dbReference>
<keyword evidence="6" id="KW-0391">Immunity</keyword>
<dbReference type="InterPro" id="IPR010579">
    <property type="entry name" value="MHC_I_a_C"/>
</dbReference>
<keyword evidence="7 12" id="KW-1133">Transmembrane helix</keyword>
<feature type="domain" description="Ig-like" evidence="14">
    <location>
        <begin position="276"/>
        <end position="365"/>
    </location>
</feature>
<feature type="compositionally biased region" description="Pro residues" evidence="11">
    <location>
        <begin position="55"/>
        <end position="73"/>
    </location>
</feature>
<keyword evidence="8 12" id="KW-0472">Membrane</keyword>
<proteinExistence type="inferred from homology"/>
<keyword evidence="5 12" id="KW-0812">Transmembrane</keyword>
<dbReference type="PROSITE" id="PS50835">
    <property type="entry name" value="IG_LIKE"/>
    <property type="match status" value="1"/>
</dbReference>
<dbReference type="InterPro" id="IPR050208">
    <property type="entry name" value="MHC_class-I_related"/>
</dbReference>
<dbReference type="GO" id="GO:0002476">
    <property type="term" value="P:antigen processing and presentation of endogenous peptide antigen via MHC class Ib"/>
    <property type="evidence" value="ECO:0007669"/>
    <property type="project" value="TreeGrafter"/>
</dbReference>
<evidence type="ECO:0000256" key="8">
    <source>
        <dbReference type="ARBA" id="ARBA00023136"/>
    </source>
</evidence>
<dbReference type="InterPro" id="IPR013783">
    <property type="entry name" value="Ig-like_fold"/>
</dbReference>
<evidence type="ECO:0000313" key="16">
    <source>
        <dbReference type="Proteomes" id="UP001488838"/>
    </source>
</evidence>
<dbReference type="PANTHER" id="PTHR16675">
    <property type="entry name" value="MHC CLASS I-RELATED"/>
    <property type="match status" value="1"/>
</dbReference>
<dbReference type="Pfam" id="PF07654">
    <property type="entry name" value="C1-set"/>
    <property type="match status" value="1"/>
</dbReference>
<dbReference type="SUPFAM" id="SSF48726">
    <property type="entry name" value="Immunoglobulin"/>
    <property type="match status" value="1"/>
</dbReference>
<sequence>MEAMAPRTVLLLLAAALAPTQTRAGECGVGRETGSAGRAGAAPGKPRSRVAQLDPPAPSPPASQAPRPAPVPARDPALGPGRRSESHRASPPGSHSLWNFHTAVSLSGLKEPRFIVVTYVDDTQIARYDSDGETQKYEPRAPWMKQEGPEYWEEETQIAKNWEQIYRVDLRTLLGYYNQSEGGSHTIQEMYGCEVGSDGRLLRGYYQHAYDSHDYIALNDDLTTWTAADTAAQITRRKWEQAGEAERTKAELEGTCVQWLLRYLDNGKDALLRTDPPKAHVTHHPGSNGDVTLRCWALGFYPADITLTWQKEEEEQTQDMELVETRPSGDGTFQKWASLVVPSGEEHKYTCHVNHEGLAEPLTLRWEPPQSMVTIIAVIALLVLLGAVVTVVVFVRKRRRNTGGKGGNYALAPGRDSSQSSDVSIPDCKGDIILAIDLGRGRVDMIGFQGLQESPLVSMED</sequence>
<evidence type="ECO:0000256" key="6">
    <source>
        <dbReference type="ARBA" id="ARBA00022859"/>
    </source>
</evidence>
<comment type="similarity">
    <text evidence="3 10">Belongs to the MHC class I family.</text>
</comment>
<accession>A0AAW0H7C3</accession>
<feature type="signal peptide" evidence="13">
    <location>
        <begin position="1"/>
        <end position="24"/>
    </location>
</feature>
<evidence type="ECO:0000256" key="1">
    <source>
        <dbReference type="ARBA" id="ARBA00002297"/>
    </source>
</evidence>
<dbReference type="CDD" id="cd07698">
    <property type="entry name" value="IgC1_MHC_I_alpha3"/>
    <property type="match status" value="1"/>
</dbReference>
<dbReference type="Pfam" id="PF00129">
    <property type="entry name" value="MHC_I"/>
    <property type="match status" value="1"/>
</dbReference>
<evidence type="ECO:0000256" key="4">
    <source>
        <dbReference type="ARBA" id="ARBA00022451"/>
    </source>
</evidence>
<dbReference type="InterPro" id="IPR011161">
    <property type="entry name" value="MHC_I-like_Ag-recog"/>
</dbReference>
<dbReference type="InterPro" id="IPR003597">
    <property type="entry name" value="Ig_C1-set"/>
</dbReference>
<feature type="compositionally biased region" description="Low complexity" evidence="11">
    <location>
        <begin position="34"/>
        <end position="54"/>
    </location>
</feature>
<evidence type="ECO:0000256" key="13">
    <source>
        <dbReference type="SAM" id="SignalP"/>
    </source>
</evidence>
<keyword evidence="9" id="KW-0325">Glycoprotein</keyword>
<dbReference type="AlphaFoldDB" id="A0AAW0H7C3"/>
<name>A0AAW0H7C3_MYOGA</name>
<comment type="function">
    <text evidence="1">Involved in the presentation of foreign antigens to the immune system.</text>
</comment>
<evidence type="ECO:0000256" key="2">
    <source>
        <dbReference type="ARBA" id="ARBA00004479"/>
    </source>
</evidence>
<dbReference type="Gene3D" id="3.30.500.10">
    <property type="entry name" value="MHC class I-like antigen recognition-like"/>
    <property type="match status" value="1"/>
</dbReference>
<evidence type="ECO:0000313" key="15">
    <source>
        <dbReference type="EMBL" id="KAK7797210.1"/>
    </source>
</evidence>
<dbReference type="InterPro" id="IPR037055">
    <property type="entry name" value="MHC_I-like_Ag-recog_sf"/>
</dbReference>
<dbReference type="PROSITE" id="PS00290">
    <property type="entry name" value="IG_MHC"/>
    <property type="match status" value="1"/>
</dbReference>
<evidence type="ECO:0000259" key="14">
    <source>
        <dbReference type="PROSITE" id="PS50835"/>
    </source>
</evidence>
<evidence type="ECO:0000256" key="7">
    <source>
        <dbReference type="ARBA" id="ARBA00022989"/>
    </source>
</evidence>
<keyword evidence="13" id="KW-0732">Signal</keyword>
<dbReference type="GO" id="GO:0006955">
    <property type="term" value="P:immune response"/>
    <property type="evidence" value="ECO:0007669"/>
    <property type="project" value="InterPro"/>
</dbReference>
<dbReference type="GO" id="GO:0098553">
    <property type="term" value="C:lumenal side of endoplasmic reticulum membrane"/>
    <property type="evidence" value="ECO:0007669"/>
    <property type="project" value="UniProtKB-ARBA"/>
</dbReference>
<evidence type="ECO:0000256" key="3">
    <source>
        <dbReference type="ARBA" id="ARBA00006909"/>
    </source>
</evidence>
<keyword evidence="16" id="KW-1185">Reference proteome</keyword>
<dbReference type="PANTHER" id="PTHR16675:SF251">
    <property type="entry name" value="HLA CLASS I HISTOCOMPATIBILITY ANTIGEN, C ALPHA CHAIN"/>
    <property type="match status" value="1"/>
</dbReference>
<evidence type="ECO:0000256" key="9">
    <source>
        <dbReference type="ARBA" id="ARBA00023180"/>
    </source>
</evidence>
<dbReference type="Proteomes" id="UP001488838">
    <property type="component" value="Unassembled WGS sequence"/>
</dbReference>
<evidence type="ECO:0000256" key="5">
    <source>
        <dbReference type="ARBA" id="ARBA00022692"/>
    </source>
</evidence>
<dbReference type="PRINTS" id="PR01638">
    <property type="entry name" value="MHCCLASSI"/>
</dbReference>
<dbReference type="GO" id="GO:0009897">
    <property type="term" value="C:external side of plasma membrane"/>
    <property type="evidence" value="ECO:0007669"/>
    <property type="project" value="TreeGrafter"/>
</dbReference>
<reference evidence="15 16" key="1">
    <citation type="journal article" date="2023" name="bioRxiv">
        <title>Conserved and derived expression patterns and positive selection on dental genes reveal complex evolutionary context of ever-growing rodent molars.</title>
        <authorList>
            <person name="Calamari Z.T."/>
            <person name="Song A."/>
            <person name="Cohen E."/>
            <person name="Akter M."/>
            <person name="Roy R.D."/>
            <person name="Hallikas O."/>
            <person name="Christensen M.M."/>
            <person name="Li P."/>
            <person name="Marangoni P."/>
            <person name="Jernvall J."/>
            <person name="Klein O.D."/>
        </authorList>
    </citation>
    <scope>NUCLEOTIDE SEQUENCE [LARGE SCALE GENOMIC DNA]</scope>
    <source>
        <strain evidence="15">V071</strain>
    </source>
</reference>
<dbReference type="GO" id="GO:0042612">
    <property type="term" value="C:MHC class I protein complex"/>
    <property type="evidence" value="ECO:0007669"/>
    <property type="project" value="UniProtKB-KW"/>
</dbReference>
<dbReference type="FunFam" id="3.30.500.10:FF:000001">
    <property type="entry name" value="H-2 class I histocompatibility antigen, alpha chain"/>
    <property type="match status" value="1"/>
</dbReference>
<dbReference type="GO" id="GO:0005615">
    <property type="term" value="C:extracellular space"/>
    <property type="evidence" value="ECO:0007669"/>
    <property type="project" value="TreeGrafter"/>
</dbReference>
<comment type="caution">
    <text evidence="15">The sequence shown here is derived from an EMBL/GenBank/DDBJ whole genome shotgun (WGS) entry which is preliminary data.</text>
</comment>
<evidence type="ECO:0000256" key="12">
    <source>
        <dbReference type="SAM" id="Phobius"/>
    </source>
</evidence>
<dbReference type="InterPro" id="IPR011162">
    <property type="entry name" value="MHC_I/II-like_Ag-recog"/>
</dbReference>
<dbReference type="GO" id="GO:0002486">
    <property type="term" value="P:antigen processing and presentation of endogenous peptide antigen via MHC class I via ER pathway, TAP-independent"/>
    <property type="evidence" value="ECO:0007669"/>
    <property type="project" value="TreeGrafter"/>
</dbReference>
<dbReference type="Pfam" id="PF06623">
    <property type="entry name" value="MHC_I_C"/>
    <property type="match status" value="1"/>
</dbReference>
<feature type="region of interest" description="Disordered" evidence="11">
    <location>
        <begin position="21"/>
        <end position="97"/>
    </location>
</feature>
<evidence type="ECO:0000256" key="11">
    <source>
        <dbReference type="SAM" id="MobiDB-lite"/>
    </source>
</evidence>
<feature type="chain" id="PRO_5043956748" description="Ig-like domain-containing protein" evidence="13">
    <location>
        <begin position="25"/>
        <end position="461"/>
    </location>
</feature>
<dbReference type="GO" id="GO:0030670">
    <property type="term" value="C:phagocytic vesicle membrane"/>
    <property type="evidence" value="ECO:0007669"/>
    <property type="project" value="UniProtKB-ARBA"/>
</dbReference>
<dbReference type="GO" id="GO:0042605">
    <property type="term" value="F:peptide antigen binding"/>
    <property type="evidence" value="ECO:0007669"/>
    <property type="project" value="TreeGrafter"/>
</dbReference>
<feature type="transmembrane region" description="Helical" evidence="12">
    <location>
        <begin position="372"/>
        <end position="395"/>
    </location>
</feature>
<dbReference type="FunFam" id="2.60.40.10:FF:000014">
    <property type="entry name" value="H-2 class I histocompatibility antigen, alpha chain"/>
    <property type="match status" value="1"/>
</dbReference>
<dbReference type="SMART" id="SM00407">
    <property type="entry name" value="IGc1"/>
    <property type="match status" value="1"/>
</dbReference>
<dbReference type="InterPro" id="IPR007110">
    <property type="entry name" value="Ig-like_dom"/>
</dbReference>
<dbReference type="SUPFAM" id="SSF54452">
    <property type="entry name" value="MHC antigen-recognition domain"/>
    <property type="match status" value="1"/>
</dbReference>
<dbReference type="Gene3D" id="2.60.40.10">
    <property type="entry name" value="Immunoglobulins"/>
    <property type="match status" value="1"/>
</dbReference>
<dbReference type="GO" id="GO:0001916">
    <property type="term" value="P:positive regulation of T cell mediated cytotoxicity"/>
    <property type="evidence" value="ECO:0007669"/>
    <property type="project" value="TreeGrafter"/>
</dbReference>
<evidence type="ECO:0000256" key="10">
    <source>
        <dbReference type="RuleBase" id="RU004439"/>
    </source>
</evidence>
<keyword evidence="4" id="KW-0490">MHC I</keyword>
<dbReference type="InterPro" id="IPR003006">
    <property type="entry name" value="Ig/MHC_CS"/>
</dbReference>
<protein>
    <recommendedName>
        <fullName evidence="14">Ig-like domain-containing protein</fullName>
    </recommendedName>
</protein>
<organism evidence="15 16">
    <name type="scientific">Myodes glareolus</name>
    <name type="common">Bank vole</name>
    <name type="synonym">Clethrionomys glareolus</name>
    <dbReference type="NCBI Taxonomy" id="447135"/>
    <lineage>
        <taxon>Eukaryota</taxon>
        <taxon>Metazoa</taxon>
        <taxon>Chordata</taxon>
        <taxon>Craniata</taxon>
        <taxon>Vertebrata</taxon>
        <taxon>Euteleostomi</taxon>
        <taxon>Mammalia</taxon>
        <taxon>Eutheria</taxon>
        <taxon>Euarchontoglires</taxon>
        <taxon>Glires</taxon>
        <taxon>Rodentia</taxon>
        <taxon>Myomorpha</taxon>
        <taxon>Muroidea</taxon>
        <taxon>Cricetidae</taxon>
        <taxon>Arvicolinae</taxon>
        <taxon>Myodes</taxon>
    </lineage>
</organism>
<comment type="subcellular location">
    <subcellularLocation>
        <location evidence="2">Membrane</location>
        <topology evidence="2">Single-pass type I membrane protein</topology>
    </subcellularLocation>
</comment>
<dbReference type="InterPro" id="IPR001039">
    <property type="entry name" value="MHC_I_a_a1/a2"/>
</dbReference>
<gene>
    <name evidence="15" type="ORF">U0070_016553</name>
</gene>
<dbReference type="EMBL" id="JBBHLL010000879">
    <property type="protein sequence ID" value="KAK7797210.1"/>
    <property type="molecule type" value="Genomic_DNA"/>
</dbReference>